<reference evidence="2" key="1">
    <citation type="journal article" date="2023" name="G3 (Bethesda)">
        <title>Whole genome assemblies of Zophobas morio and Tenebrio molitor.</title>
        <authorList>
            <person name="Kaur S."/>
            <person name="Stinson S.A."/>
            <person name="diCenzo G.C."/>
        </authorList>
    </citation>
    <scope>NUCLEOTIDE SEQUENCE</scope>
    <source>
        <strain evidence="2">QUZm001</strain>
    </source>
</reference>
<name>A0AA38M0N1_9CUCU</name>
<accession>A0AA38M0N1</accession>
<evidence type="ECO:0000313" key="3">
    <source>
        <dbReference type="Proteomes" id="UP001168821"/>
    </source>
</evidence>
<evidence type="ECO:0000256" key="1">
    <source>
        <dbReference type="SAM" id="SignalP"/>
    </source>
</evidence>
<keyword evidence="3" id="KW-1185">Reference proteome</keyword>
<sequence>MLVLVLATILLAEGILGNPNTFDVSREGKTFDTFRESSWNPVNWFGQDSSEDKSEKQLMALYNTIECLTKKEPKECVKLVDDAKIYFEKDENKKKNKKPMAANNSTSQ</sequence>
<protein>
    <submittedName>
        <fullName evidence="2">Uncharacterized protein</fullName>
    </submittedName>
</protein>
<organism evidence="2 3">
    <name type="scientific">Zophobas morio</name>
    <dbReference type="NCBI Taxonomy" id="2755281"/>
    <lineage>
        <taxon>Eukaryota</taxon>
        <taxon>Metazoa</taxon>
        <taxon>Ecdysozoa</taxon>
        <taxon>Arthropoda</taxon>
        <taxon>Hexapoda</taxon>
        <taxon>Insecta</taxon>
        <taxon>Pterygota</taxon>
        <taxon>Neoptera</taxon>
        <taxon>Endopterygota</taxon>
        <taxon>Coleoptera</taxon>
        <taxon>Polyphaga</taxon>
        <taxon>Cucujiformia</taxon>
        <taxon>Tenebrionidae</taxon>
        <taxon>Zophobas</taxon>
    </lineage>
</organism>
<evidence type="ECO:0000313" key="2">
    <source>
        <dbReference type="EMBL" id="KAJ3639470.1"/>
    </source>
</evidence>
<keyword evidence="1" id="KW-0732">Signal</keyword>
<feature type="chain" id="PRO_5041237150" evidence="1">
    <location>
        <begin position="18"/>
        <end position="108"/>
    </location>
</feature>
<comment type="caution">
    <text evidence="2">The sequence shown here is derived from an EMBL/GenBank/DDBJ whole genome shotgun (WGS) entry which is preliminary data.</text>
</comment>
<proteinExistence type="predicted"/>
<gene>
    <name evidence="2" type="ORF">Zmor_002830</name>
</gene>
<dbReference type="EMBL" id="JALNTZ010000010">
    <property type="protein sequence ID" value="KAJ3639470.1"/>
    <property type="molecule type" value="Genomic_DNA"/>
</dbReference>
<dbReference type="AlphaFoldDB" id="A0AA38M0N1"/>
<feature type="signal peptide" evidence="1">
    <location>
        <begin position="1"/>
        <end position="17"/>
    </location>
</feature>
<dbReference type="Proteomes" id="UP001168821">
    <property type="component" value="Unassembled WGS sequence"/>
</dbReference>